<gene>
    <name evidence="2" type="ORF">UFOPK3204_00540</name>
</gene>
<keyword evidence="1" id="KW-1133">Transmembrane helix</keyword>
<evidence type="ECO:0000313" key="2">
    <source>
        <dbReference type="EMBL" id="CAB4826560.1"/>
    </source>
</evidence>
<keyword evidence="1" id="KW-0812">Transmembrane</keyword>
<feature type="transmembrane region" description="Helical" evidence="1">
    <location>
        <begin position="302"/>
        <end position="324"/>
    </location>
</feature>
<proteinExistence type="predicted"/>
<organism evidence="2">
    <name type="scientific">freshwater metagenome</name>
    <dbReference type="NCBI Taxonomy" id="449393"/>
    <lineage>
        <taxon>unclassified sequences</taxon>
        <taxon>metagenomes</taxon>
        <taxon>ecological metagenomes</taxon>
    </lineage>
</organism>
<feature type="transmembrane region" description="Helical" evidence="1">
    <location>
        <begin position="243"/>
        <end position="262"/>
    </location>
</feature>
<reference evidence="2" key="1">
    <citation type="submission" date="2020-05" db="EMBL/GenBank/DDBJ databases">
        <authorList>
            <person name="Chiriac C."/>
            <person name="Salcher M."/>
            <person name="Ghai R."/>
            <person name="Kavagutti S V."/>
        </authorList>
    </citation>
    <scope>NUCLEOTIDE SEQUENCE</scope>
</reference>
<dbReference type="Pfam" id="PF14494">
    <property type="entry name" value="DUF4436"/>
    <property type="match status" value="1"/>
</dbReference>
<evidence type="ECO:0000256" key="1">
    <source>
        <dbReference type="SAM" id="Phobius"/>
    </source>
</evidence>
<dbReference type="AlphaFoldDB" id="A0A6J7A268"/>
<keyword evidence="1" id="KW-0472">Membrane</keyword>
<accession>A0A6J7A268</accession>
<sequence>MREKQGELLPQEASPRRFRLLIALGLVGLILYMFSLLTFVNNLPEASSTALDSTPPSDGIAVFFLLQQFQFETDTARMLVVVFPGEGLLIESEEFETTSENGSPLVTAADIYLRMSPLIGAGGLEDAGNRTIRAGSTFPQTSGASTFLTGAAYTYPFDRYSMEVNLQAWVKAPDGSRQSIPVIAKMVAPEGLSSWRANFTYPVTAEAGMSPENASSAETATTPIALERETWVRAELNRGQSTIQFVVIMLGMMLMIAGISTWSSLELRGKNTEGSILQVGVLMGFVFSLPGNRNSLPGAPPLGAYIDVLIFYPVMIILIFNLILFMANSLRKRVAGSKSGKGN</sequence>
<protein>
    <submittedName>
        <fullName evidence="2">Unannotated protein</fullName>
    </submittedName>
</protein>
<dbReference type="EMBL" id="CAFABK010000016">
    <property type="protein sequence ID" value="CAB4826560.1"/>
    <property type="molecule type" value="Genomic_DNA"/>
</dbReference>
<dbReference type="InterPro" id="IPR027948">
    <property type="entry name" value="DUF4436"/>
</dbReference>
<feature type="transmembrane region" description="Helical" evidence="1">
    <location>
        <begin position="20"/>
        <end position="40"/>
    </location>
</feature>
<name>A0A6J7A268_9ZZZZ</name>